<accession>A0A0E9VQV8</accession>
<protein>
    <submittedName>
        <fullName evidence="1">Uncharacterized protein</fullName>
    </submittedName>
</protein>
<name>A0A0E9VQV8_ANGAN</name>
<evidence type="ECO:0000313" key="1">
    <source>
        <dbReference type="EMBL" id="JAH80446.1"/>
    </source>
</evidence>
<dbReference type="AlphaFoldDB" id="A0A0E9VQV8"/>
<organism evidence="1">
    <name type="scientific">Anguilla anguilla</name>
    <name type="common">European freshwater eel</name>
    <name type="synonym">Muraena anguilla</name>
    <dbReference type="NCBI Taxonomy" id="7936"/>
    <lineage>
        <taxon>Eukaryota</taxon>
        <taxon>Metazoa</taxon>
        <taxon>Chordata</taxon>
        <taxon>Craniata</taxon>
        <taxon>Vertebrata</taxon>
        <taxon>Euteleostomi</taxon>
        <taxon>Actinopterygii</taxon>
        <taxon>Neopterygii</taxon>
        <taxon>Teleostei</taxon>
        <taxon>Anguilliformes</taxon>
        <taxon>Anguillidae</taxon>
        <taxon>Anguilla</taxon>
    </lineage>
</organism>
<dbReference type="EMBL" id="GBXM01028131">
    <property type="protein sequence ID" value="JAH80446.1"/>
    <property type="molecule type" value="Transcribed_RNA"/>
</dbReference>
<proteinExistence type="predicted"/>
<sequence>MQKTSETELQSLHCKM</sequence>
<reference evidence="1" key="2">
    <citation type="journal article" date="2015" name="Fish Shellfish Immunol.">
        <title>Early steps in the European eel (Anguilla anguilla)-Vibrio vulnificus interaction in the gills: Role of the RtxA13 toxin.</title>
        <authorList>
            <person name="Callol A."/>
            <person name="Pajuelo D."/>
            <person name="Ebbesson L."/>
            <person name="Teles M."/>
            <person name="MacKenzie S."/>
            <person name="Amaro C."/>
        </authorList>
    </citation>
    <scope>NUCLEOTIDE SEQUENCE</scope>
</reference>
<reference evidence="1" key="1">
    <citation type="submission" date="2014-11" db="EMBL/GenBank/DDBJ databases">
        <authorList>
            <person name="Amaro Gonzalez C."/>
        </authorList>
    </citation>
    <scope>NUCLEOTIDE SEQUENCE</scope>
</reference>